<name>A0A2S4UBL0_9BASI</name>
<proteinExistence type="predicted"/>
<evidence type="ECO:0000313" key="2">
    <source>
        <dbReference type="Proteomes" id="UP000239156"/>
    </source>
</evidence>
<sequence>MRLVGAMMQEQQQDEFDLVKTTVMASRNLNKGTCNNEGEGYIEINSTKYHKLRKTHPIATNTYSA</sequence>
<comment type="caution">
    <text evidence="1">The sequence shown here is derived from an EMBL/GenBank/DDBJ whole genome shotgun (WGS) entry which is preliminary data.</text>
</comment>
<gene>
    <name evidence="1" type="ORF">PSTT_16738</name>
</gene>
<dbReference type="EMBL" id="PKSL01000399">
    <property type="protein sequence ID" value="POV94650.1"/>
    <property type="molecule type" value="Genomic_DNA"/>
</dbReference>
<protein>
    <submittedName>
        <fullName evidence="1">Uncharacterized protein</fullName>
    </submittedName>
</protein>
<dbReference type="VEuPathDB" id="FungiDB:PSTT_16738"/>
<reference evidence="1" key="1">
    <citation type="submission" date="2017-12" db="EMBL/GenBank/DDBJ databases">
        <title>Gene loss provides genomic basis for host adaptation in cereal stripe rust fungi.</title>
        <authorList>
            <person name="Xia C."/>
        </authorList>
    </citation>
    <scope>NUCLEOTIDE SEQUENCE [LARGE SCALE GENOMIC DNA]</scope>
    <source>
        <strain evidence="1">93-210</strain>
    </source>
</reference>
<accession>A0A2S4UBL0</accession>
<keyword evidence="2" id="KW-1185">Reference proteome</keyword>
<organism evidence="1 2">
    <name type="scientific">Puccinia striiformis</name>
    <dbReference type="NCBI Taxonomy" id="27350"/>
    <lineage>
        <taxon>Eukaryota</taxon>
        <taxon>Fungi</taxon>
        <taxon>Dikarya</taxon>
        <taxon>Basidiomycota</taxon>
        <taxon>Pucciniomycotina</taxon>
        <taxon>Pucciniomycetes</taxon>
        <taxon>Pucciniales</taxon>
        <taxon>Pucciniaceae</taxon>
        <taxon>Puccinia</taxon>
    </lineage>
</organism>
<dbReference type="Proteomes" id="UP000239156">
    <property type="component" value="Unassembled WGS sequence"/>
</dbReference>
<evidence type="ECO:0000313" key="1">
    <source>
        <dbReference type="EMBL" id="POV94650.1"/>
    </source>
</evidence>
<dbReference type="AlphaFoldDB" id="A0A2S4UBL0"/>